<dbReference type="SUPFAM" id="SSF56104">
    <property type="entry name" value="SAICAR synthase-like"/>
    <property type="match status" value="1"/>
</dbReference>
<dbReference type="STRING" id="1661398.A0A482VYW8"/>
<dbReference type="GO" id="GO:0005634">
    <property type="term" value="C:nucleus"/>
    <property type="evidence" value="ECO:0007669"/>
    <property type="project" value="TreeGrafter"/>
</dbReference>
<evidence type="ECO:0000256" key="3">
    <source>
        <dbReference type="ARBA" id="ARBA00022777"/>
    </source>
</evidence>
<keyword evidence="7" id="KW-1185">Reference proteome</keyword>
<reference evidence="6 7" key="1">
    <citation type="submission" date="2017-03" db="EMBL/GenBank/DDBJ databases">
        <title>Genome of the blue death feigning beetle - Asbolus verrucosus.</title>
        <authorList>
            <person name="Rider S.D."/>
        </authorList>
    </citation>
    <scope>NUCLEOTIDE SEQUENCE [LARGE SCALE GENOMIC DNA]</scope>
    <source>
        <strain evidence="6">Butters</strain>
        <tissue evidence="6">Head and leg muscle</tissue>
    </source>
</reference>
<dbReference type="EMBL" id="QDEB01049458">
    <property type="protein sequence ID" value="RZC37783.1"/>
    <property type="molecule type" value="Genomic_DNA"/>
</dbReference>
<comment type="caution">
    <text evidence="6">The sequence shown here is derived from an EMBL/GenBank/DDBJ whole genome shotgun (WGS) entry which is preliminary data.</text>
</comment>
<organism evidence="6 7">
    <name type="scientific">Asbolus verrucosus</name>
    <name type="common">Desert ironclad beetle</name>
    <dbReference type="NCBI Taxonomy" id="1661398"/>
    <lineage>
        <taxon>Eukaryota</taxon>
        <taxon>Metazoa</taxon>
        <taxon>Ecdysozoa</taxon>
        <taxon>Arthropoda</taxon>
        <taxon>Hexapoda</taxon>
        <taxon>Insecta</taxon>
        <taxon>Pterygota</taxon>
        <taxon>Neoptera</taxon>
        <taxon>Endopterygota</taxon>
        <taxon>Coleoptera</taxon>
        <taxon>Polyphaga</taxon>
        <taxon>Cucujiformia</taxon>
        <taxon>Tenebrionidae</taxon>
        <taxon>Pimeliinae</taxon>
        <taxon>Asbolus</taxon>
    </lineage>
</organism>
<dbReference type="Pfam" id="PF03770">
    <property type="entry name" value="IPK"/>
    <property type="match status" value="1"/>
</dbReference>
<dbReference type="PANTHER" id="PTHR12400">
    <property type="entry name" value="INOSITOL POLYPHOSPHATE KINASE"/>
    <property type="match status" value="1"/>
</dbReference>
<comment type="similarity">
    <text evidence="1 4">Belongs to the inositol phosphokinase (IPK) family.</text>
</comment>
<protein>
    <recommendedName>
        <fullName evidence="4">Kinase</fullName>
        <ecNumber evidence="4">2.7.-.-</ecNumber>
    </recommendedName>
</protein>
<gene>
    <name evidence="6" type="ORF">BDFB_000632</name>
</gene>
<dbReference type="Proteomes" id="UP000292052">
    <property type="component" value="Unassembled WGS sequence"/>
</dbReference>
<feature type="compositionally biased region" description="Basic and acidic residues" evidence="5">
    <location>
        <begin position="155"/>
        <end position="168"/>
    </location>
</feature>
<dbReference type="GO" id="GO:0032958">
    <property type="term" value="P:inositol phosphate biosynthetic process"/>
    <property type="evidence" value="ECO:0007669"/>
    <property type="project" value="InterPro"/>
</dbReference>
<evidence type="ECO:0000256" key="2">
    <source>
        <dbReference type="ARBA" id="ARBA00022679"/>
    </source>
</evidence>
<proteinExistence type="inferred from homology"/>
<evidence type="ECO:0000256" key="4">
    <source>
        <dbReference type="RuleBase" id="RU363090"/>
    </source>
</evidence>
<dbReference type="AlphaFoldDB" id="A0A482VYW8"/>
<dbReference type="EC" id="2.7.-.-" evidence="4"/>
<dbReference type="InterPro" id="IPR005522">
    <property type="entry name" value="IPK"/>
</dbReference>
<sequence>MYSVNDLERGSKNLNTNIPKYQDHLFVTNSVGEEGALQECVCANKKGMVYLLDDWGMGDTETRNRKYAEPSRDHLLRRDQHVEGSDEVDLHPLSNQVGGHTRLMVLNPSTICKPLNYRELDFYQNIQDQDIKMFVPKYKGVMQATLCSGGKIEKRYSPSFRDESSRPKTDRKRKREDVLKMRVHHTGNPKDVLKSISQSDNTNKQYFLMLENITSHYTHPCILDLKMGTRQHGDDASAEKRSKQMAKCAASTSASLGVRLCGMQVYQAESDIYNKKDKYWGRELNEEGFKNALCTFFDNGFGLRVSVVQQVISKLEQLRRVIEKQSCYRFYSCSLLIVYEGNGGIPILKPEPCLEPVYCESDCTRESEESSREVPCCYDADTSNSSMDFNLSQEDVSQDSHHRGFGEAAARGAKYGSFYPISEETVFLDSPPTIPSITTTSPLSIDSWMMYSNSSSDEYSLSGHLNGISSNEDTSDFEPCSPHKSKHGCTLQFADLELEDEEDEELTPTVSHKSLTKRLRVKEGARGRSRSSTPANVDVRMIDFAHTSFVTTADSSSSTVVHQGPDGGFLTGLDSLKRLLSQILAEG</sequence>
<dbReference type="InterPro" id="IPR038286">
    <property type="entry name" value="IPK_sf"/>
</dbReference>
<dbReference type="GO" id="GO:0005737">
    <property type="term" value="C:cytoplasm"/>
    <property type="evidence" value="ECO:0007669"/>
    <property type="project" value="TreeGrafter"/>
</dbReference>
<dbReference type="GO" id="GO:0046854">
    <property type="term" value="P:phosphatidylinositol phosphate biosynthetic process"/>
    <property type="evidence" value="ECO:0007669"/>
    <property type="project" value="TreeGrafter"/>
</dbReference>
<dbReference type="GO" id="GO:0000828">
    <property type="term" value="F:inositol hexakisphosphate kinase activity"/>
    <property type="evidence" value="ECO:0007669"/>
    <property type="project" value="TreeGrafter"/>
</dbReference>
<keyword evidence="3 4" id="KW-0418">Kinase</keyword>
<keyword evidence="2 4" id="KW-0808">Transferase</keyword>
<evidence type="ECO:0000256" key="5">
    <source>
        <dbReference type="SAM" id="MobiDB-lite"/>
    </source>
</evidence>
<evidence type="ECO:0000256" key="1">
    <source>
        <dbReference type="ARBA" id="ARBA00007374"/>
    </source>
</evidence>
<accession>A0A482VYW8</accession>
<evidence type="ECO:0000313" key="7">
    <source>
        <dbReference type="Proteomes" id="UP000292052"/>
    </source>
</evidence>
<feature type="region of interest" description="Disordered" evidence="5">
    <location>
        <begin position="155"/>
        <end position="175"/>
    </location>
</feature>
<dbReference type="OrthoDB" id="2573163at2759"/>
<dbReference type="PANTHER" id="PTHR12400:SF21">
    <property type="entry name" value="KINASE"/>
    <property type="match status" value="1"/>
</dbReference>
<evidence type="ECO:0000313" key="6">
    <source>
        <dbReference type="EMBL" id="RZC37783.1"/>
    </source>
</evidence>
<dbReference type="Gene3D" id="3.30.470.160">
    <property type="entry name" value="Inositol polyphosphate kinase"/>
    <property type="match status" value="1"/>
</dbReference>
<name>A0A482VYW8_ASBVE</name>